<keyword evidence="2" id="KW-1185">Reference proteome</keyword>
<evidence type="ECO:0000313" key="2">
    <source>
        <dbReference type="Proteomes" id="UP000005239"/>
    </source>
</evidence>
<accession>A0A8R1Z1G7</accession>
<name>A0A2A6CCX2_PRIPA</name>
<dbReference type="AlphaFoldDB" id="A0A2A6CCX2"/>
<reference evidence="2" key="1">
    <citation type="journal article" date="2008" name="Nat. Genet.">
        <title>The Pristionchus pacificus genome provides a unique perspective on nematode lifestyle and parasitism.</title>
        <authorList>
            <person name="Dieterich C."/>
            <person name="Clifton S.W."/>
            <person name="Schuster L.N."/>
            <person name="Chinwalla A."/>
            <person name="Delehaunty K."/>
            <person name="Dinkelacker I."/>
            <person name="Fulton L."/>
            <person name="Fulton R."/>
            <person name="Godfrey J."/>
            <person name="Minx P."/>
            <person name="Mitreva M."/>
            <person name="Roeseler W."/>
            <person name="Tian H."/>
            <person name="Witte H."/>
            <person name="Yang S.P."/>
            <person name="Wilson R.K."/>
            <person name="Sommer R.J."/>
        </authorList>
    </citation>
    <scope>NUCLEOTIDE SEQUENCE [LARGE SCALE GENOMIC DNA]</scope>
    <source>
        <strain evidence="2">PS312</strain>
    </source>
</reference>
<evidence type="ECO:0000313" key="1">
    <source>
        <dbReference type="EnsemblMetazoa" id="PPA43145.1"/>
    </source>
</evidence>
<dbReference type="Proteomes" id="UP000005239">
    <property type="component" value="Unassembled WGS sequence"/>
</dbReference>
<accession>A0A2A6CCX2</accession>
<protein>
    <submittedName>
        <fullName evidence="1">Uncharacterized protein</fullName>
    </submittedName>
</protein>
<proteinExistence type="predicted"/>
<organism evidence="1 2">
    <name type="scientific">Pristionchus pacificus</name>
    <name type="common">Parasitic nematode worm</name>
    <dbReference type="NCBI Taxonomy" id="54126"/>
    <lineage>
        <taxon>Eukaryota</taxon>
        <taxon>Metazoa</taxon>
        <taxon>Ecdysozoa</taxon>
        <taxon>Nematoda</taxon>
        <taxon>Chromadorea</taxon>
        <taxon>Rhabditida</taxon>
        <taxon>Rhabditina</taxon>
        <taxon>Diplogasteromorpha</taxon>
        <taxon>Diplogasteroidea</taxon>
        <taxon>Neodiplogasteridae</taxon>
        <taxon>Pristionchus</taxon>
    </lineage>
</organism>
<sequence length="135" mass="15322">MTSTKDLILADLPCDVIRTIISVGLERVHNMNLISPRWCSVARDHLIVRANLPVITAVRWHHFHSLVLEMSMTIPGKYRAFFGVKNWLQTARLPYDSEKVELSPPPGKLLGITVPPTNALQTALRKRIMRCARKT</sequence>
<reference evidence="1" key="2">
    <citation type="submission" date="2022-06" db="UniProtKB">
        <authorList>
            <consortium name="EnsemblMetazoa"/>
        </authorList>
    </citation>
    <scope>IDENTIFICATION</scope>
    <source>
        <strain evidence="1">PS312</strain>
    </source>
</reference>
<gene>
    <name evidence="1" type="primary">WBGene00281514</name>
</gene>
<dbReference type="EnsemblMetazoa" id="PPA43145.1">
    <property type="protein sequence ID" value="PPA43145.1"/>
    <property type="gene ID" value="WBGene00281514"/>
</dbReference>